<proteinExistence type="predicted"/>
<dbReference type="OrthoDB" id="9930022at2759"/>
<dbReference type="PRINTS" id="PR00368">
    <property type="entry name" value="FADPNR"/>
</dbReference>
<keyword evidence="3" id="KW-0274">FAD</keyword>
<comment type="cofactor">
    <cofactor evidence="1">
        <name>FAD</name>
        <dbReference type="ChEBI" id="CHEBI:57692"/>
    </cofactor>
</comment>
<dbReference type="Pfam" id="PF03486">
    <property type="entry name" value="HI0933_like"/>
    <property type="match status" value="1"/>
</dbReference>
<comment type="caution">
    <text evidence="6">The sequence shown here is derived from an EMBL/GenBank/DDBJ whole genome shotgun (WGS) entry which is preliminary data.</text>
</comment>
<protein>
    <submittedName>
        <fullName evidence="6">HI0933-like protein</fullName>
    </submittedName>
</protein>
<dbReference type="InterPro" id="IPR055178">
    <property type="entry name" value="RsdA/BaiN/AoA(So)-like_dom"/>
</dbReference>
<dbReference type="Proteomes" id="UP000623129">
    <property type="component" value="Unassembled WGS sequence"/>
</dbReference>
<feature type="domain" description="RsdA/BaiN/AoA(So)-like insert" evidence="5">
    <location>
        <begin position="243"/>
        <end position="412"/>
    </location>
</feature>
<keyword evidence="2" id="KW-0285">Flavoprotein</keyword>
<name>A0A833R431_9POAL</name>
<dbReference type="SUPFAM" id="SSF160996">
    <property type="entry name" value="HI0933 insert domain-like"/>
    <property type="match status" value="1"/>
</dbReference>
<evidence type="ECO:0000256" key="3">
    <source>
        <dbReference type="ARBA" id="ARBA00022827"/>
    </source>
</evidence>
<dbReference type="Gene3D" id="3.50.50.60">
    <property type="entry name" value="FAD/NAD(P)-binding domain"/>
    <property type="match status" value="1"/>
</dbReference>
<dbReference type="InterPro" id="IPR036188">
    <property type="entry name" value="FAD/NAD-bd_sf"/>
</dbReference>
<evidence type="ECO:0000256" key="2">
    <source>
        <dbReference type="ARBA" id="ARBA00022630"/>
    </source>
</evidence>
<sequence length="491" mass="54648">MLEPLHLLHYRASMETTVWLCKTRRFLPYLFRRSSSSFPVFCSASANQRSEQLLLVVGGGAAGVYASIHAKRLAPKLNVLVIEKGRFLSKVKISGGGRCNVTNGHFHEPVRLAENYPRGNRELRWSFFDVHGPQDTMNFFSNQGIQLKTEDDGRVFPVSDNSASIVDCLLNEARRLGVLLQTGKTVSDVSVIDNEQFLVKVEKRTANLVEEIKANYVLVSTGSSQQGYSIAAKLGHSIIEPMPSLFTFKIANEKLPSLSGVSFPKVRAKLELDHVKRRIPELNQVGPLLVTHWGLSGPVILRLSAWGARELFHSNYRGMLYVDFTPDIHIEEVKQALFHHRDQLAKNKLNNSFPLQFALSKRFWRLLVAEEGLDGDVPWATVSNINLNSIALLLKQFPFKVVGKGQFKDEFVTAGGVPLSEVSLNTMESKKCRNLFFAGEVLNVDGITGGFNFQNAWTGGYIAGTTIGTLASSSNCENSSREQLKIPLEKI</sequence>
<dbReference type="Gene3D" id="2.40.30.10">
    <property type="entry name" value="Translation factors"/>
    <property type="match status" value="1"/>
</dbReference>
<evidence type="ECO:0000256" key="1">
    <source>
        <dbReference type="ARBA" id="ARBA00001974"/>
    </source>
</evidence>
<reference evidence="6" key="1">
    <citation type="submission" date="2020-01" db="EMBL/GenBank/DDBJ databases">
        <title>Genome sequence of Kobresia littledalei, the first chromosome-level genome in the family Cyperaceae.</title>
        <authorList>
            <person name="Qu G."/>
        </authorList>
    </citation>
    <scope>NUCLEOTIDE SEQUENCE</scope>
    <source>
        <strain evidence="6">C.B.Clarke</strain>
        <tissue evidence="6">Leaf</tissue>
    </source>
</reference>
<dbReference type="PANTHER" id="PTHR42887">
    <property type="entry name" value="OS12G0638800 PROTEIN"/>
    <property type="match status" value="1"/>
</dbReference>
<gene>
    <name evidence="6" type="ORF">FCM35_KLT02595</name>
</gene>
<dbReference type="AlphaFoldDB" id="A0A833R431"/>
<dbReference type="NCBIfam" id="TIGR00275">
    <property type="entry name" value="aminoacetone oxidase family FAD-binding enzyme"/>
    <property type="match status" value="1"/>
</dbReference>
<feature type="domain" description="RsdA/BaiN/AoA(So)-like Rossmann fold-like" evidence="4">
    <location>
        <begin position="54"/>
        <end position="465"/>
    </location>
</feature>
<dbReference type="InterPro" id="IPR004792">
    <property type="entry name" value="BaiN-like"/>
</dbReference>
<dbReference type="PANTHER" id="PTHR42887:SF2">
    <property type="entry name" value="OS12G0638800 PROTEIN"/>
    <property type="match status" value="1"/>
</dbReference>
<evidence type="ECO:0000313" key="6">
    <source>
        <dbReference type="EMBL" id="KAF3333018.1"/>
    </source>
</evidence>
<evidence type="ECO:0000259" key="5">
    <source>
        <dbReference type="Pfam" id="PF22780"/>
    </source>
</evidence>
<accession>A0A833R431</accession>
<dbReference type="Gene3D" id="1.10.8.260">
    <property type="entry name" value="HI0933 insert domain-like"/>
    <property type="match status" value="1"/>
</dbReference>
<evidence type="ECO:0000259" key="4">
    <source>
        <dbReference type="Pfam" id="PF03486"/>
    </source>
</evidence>
<dbReference type="InterPro" id="IPR023166">
    <property type="entry name" value="BaiN-like_dom_sf"/>
</dbReference>
<dbReference type="Pfam" id="PF22780">
    <property type="entry name" value="HI0933_like_1st"/>
    <property type="match status" value="1"/>
</dbReference>
<organism evidence="6 7">
    <name type="scientific">Carex littledalei</name>
    <dbReference type="NCBI Taxonomy" id="544730"/>
    <lineage>
        <taxon>Eukaryota</taxon>
        <taxon>Viridiplantae</taxon>
        <taxon>Streptophyta</taxon>
        <taxon>Embryophyta</taxon>
        <taxon>Tracheophyta</taxon>
        <taxon>Spermatophyta</taxon>
        <taxon>Magnoliopsida</taxon>
        <taxon>Liliopsida</taxon>
        <taxon>Poales</taxon>
        <taxon>Cyperaceae</taxon>
        <taxon>Cyperoideae</taxon>
        <taxon>Cariceae</taxon>
        <taxon>Carex</taxon>
        <taxon>Carex subgen. Euthyceras</taxon>
    </lineage>
</organism>
<dbReference type="EMBL" id="SWLB01000011">
    <property type="protein sequence ID" value="KAF3333018.1"/>
    <property type="molecule type" value="Genomic_DNA"/>
</dbReference>
<dbReference type="SUPFAM" id="SSF51905">
    <property type="entry name" value="FAD/NAD(P)-binding domain"/>
    <property type="match status" value="1"/>
</dbReference>
<dbReference type="InterPro" id="IPR057661">
    <property type="entry name" value="RsdA/BaiN/AoA(So)_Rossmann"/>
</dbReference>
<keyword evidence="7" id="KW-1185">Reference proteome</keyword>
<evidence type="ECO:0000313" key="7">
    <source>
        <dbReference type="Proteomes" id="UP000623129"/>
    </source>
</evidence>